<keyword evidence="3" id="KW-1185">Reference proteome</keyword>
<sequence length="75" mass="8160">MRCFFHLVNGAETILDDTGVDVPNLDGAKASALRAISELLRESDDVLQDWAGWQLHIVCSRGNILASIPLCASLH</sequence>
<feature type="domain" description="DUF6894" evidence="1">
    <location>
        <begin position="2"/>
        <end position="70"/>
    </location>
</feature>
<evidence type="ECO:0000259" key="1">
    <source>
        <dbReference type="Pfam" id="PF21834"/>
    </source>
</evidence>
<dbReference type="Proteomes" id="UP000436483">
    <property type="component" value="Unassembled WGS sequence"/>
</dbReference>
<proteinExistence type="predicted"/>
<reference evidence="2 3" key="2">
    <citation type="submission" date="2020-01" db="EMBL/GenBank/DDBJ databases">
        <title>Microvirga sp. nov., an arsenate reduction bacterium isolated from Tibet hotspring sediments.</title>
        <authorList>
            <person name="Xian W.-D."/>
            <person name="Li W.-J."/>
        </authorList>
    </citation>
    <scope>NUCLEOTIDE SEQUENCE [LARGE SCALE GENOMIC DNA]</scope>
    <source>
        <strain evidence="2 3">KCTC 23863</strain>
    </source>
</reference>
<reference evidence="2 3" key="1">
    <citation type="submission" date="2019-12" db="EMBL/GenBank/DDBJ databases">
        <authorList>
            <person name="Yuan C.-G."/>
        </authorList>
    </citation>
    <scope>NUCLEOTIDE SEQUENCE [LARGE SCALE GENOMIC DNA]</scope>
    <source>
        <strain evidence="2 3">KCTC 23863</strain>
    </source>
</reference>
<gene>
    <name evidence="2" type="ORF">GR328_08365</name>
</gene>
<comment type="caution">
    <text evidence="2">The sequence shown here is derived from an EMBL/GenBank/DDBJ whole genome shotgun (WGS) entry which is preliminary data.</text>
</comment>
<dbReference type="Pfam" id="PF21834">
    <property type="entry name" value="DUF6894"/>
    <property type="match status" value="1"/>
</dbReference>
<dbReference type="AlphaFoldDB" id="A0A7X3MQN8"/>
<accession>A0A7X3MQN8</accession>
<evidence type="ECO:0000313" key="3">
    <source>
        <dbReference type="Proteomes" id="UP000436483"/>
    </source>
</evidence>
<dbReference type="OrthoDB" id="8020459at2"/>
<dbReference type="InterPro" id="IPR054189">
    <property type="entry name" value="DUF6894"/>
</dbReference>
<name>A0A7X3MQN8_9HYPH</name>
<protein>
    <recommendedName>
        <fullName evidence="1">DUF6894 domain-containing protein</fullName>
    </recommendedName>
</protein>
<organism evidence="2 3">
    <name type="scientific">Microvirga makkahensis</name>
    <dbReference type="NCBI Taxonomy" id="1128670"/>
    <lineage>
        <taxon>Bacteria</taxon>
        <taxon>Pseudomonadati</taxon>
        <taxon>Pseudomonadota</taxon>
        <taxon>Alphaproteobacteria</taxon>
        <taxon>Hyphomicrobiales</taxon>
        <taxon>Methylobacteriaceae</taxon>
        <taxon>Microvirga</taxon>
    </lineage>
</organism>
<evidence type="ECO:0000313" key="2">
    <source>
        <dbReference type="EMBL" id="MXQ11472.1"/>
    </source>
</evidence>
<dbReference type="EMBL" id="WURB01000005">
    <property type="protein sequence ID" value="MXQ11472.1"/>
    <property type="molecule type" value="Genomic_DNA"/>
</dbReference>